<dbReference type="AlphaFoldDB" id="A0A8J2ZBZ7"/>
<organism evidence="2 3">
    <name type="scientific">Caldovatus sediminis</name>
    <dbReference type="NCBI Taxonomy" id="2041189"/>
    <lineage>
        <taxon>Bacteria</taxon>
        <taxon>Pseudomonadati</taxon>
        <taxon>Pseudomonadota</taxon>
        <taxon>Alphaproteobacteria</taxon>
        <taxon>Acetobacterales</taxon>
        <taxon>Roseomonadaceae</taxon>
        <taxon>Caldovatus</taxon>
    </lineage>
</organism>
<dbReference type="EMBL" id="BMKS01000006">
    <property type="protein sequence ID" value="GGG36387.1"/>
    <property type="molecule type" value="Genomic_DNA"/>
</dbReference>
<protein>
    <submittedName>
        <fullName evidence="2">Uncharacterized protein</fullName>
    </submittedName>
</protein>
<comment type="caution">
    <text evidence="2">The sequence shown here is derived from an EMBL/GenBank/DDBJ whole genome shotgun (WGS) entry which is preliminary data.</text>
</comment>
<evidence type="ECO:0000256" key="1">
    <source>
        <dbReference type="SAM" id="MobiDB-lite"/>
    </source>
</evidence>
<accession>A0A8J2ZBZ7</accession>
<sequence>MTWTGIAAMPEFCPLCVARDAPVTAAPHSNGIGPRPDKVAPRCAPAVPARPPVPHALRRTARPQARGAAVPPGDALAPIPVP</sequence>
<evidence type="ECO:0000313" key="3">
    <source>
        <dbReference type="Proteomes" id="UP000597507"/>
    </source>
</evidence>
<reference evidence="2 3" key="1">
    <citation type="journal article" date="2014" name="Int. J. Syst. Evol. Microbiol.">
        <title>Complete genome sequence of Corynebacterium casei LMG S-19264T (=DSM 44701T), isolated from a smear-ripened cheese.</title>
        <authorList>
            <consortium name="US DOE Joint Genome Institute (JGI-PGF)"/>
            <person name="Walter F."/>
            <person name="Albersmeier A."/>
            <person name="Kalinowski J."/>
            <person name="Ruckert C."/>
        </authorList>
    </citation>
    <scope>NUCLEOTIDE SEQUENCE [LARGE SCALE GENOMIC DNA]</scope>
    <source>
        <strain evidence="2 3">CGMCC 1.16330</strain>
    </source>
</reference>
<evidence type="ECO:0000313" key="2">
    <source>
        <dbReference type="EMBL" id="GGG36387.1"/>
    </source>
</evidence>
<keyword evidence="3" id="KW-1185">Reference proteome</keyword>
<name>A0A8J2ZBZ7_9PROT</name>
<proteinExistence type="predicted"/>
<feature type="region of interest" description="Disordered" evidence="1">
    <location>
        <begin position="27"/>
        <end position="82"/>
    </location>
</feature>
<gene>
    <name evidence="2" type="ORF">GCM10010964_25350</name>
</gene>
<dbReference type="Proteomes" id="UP000597507">
    <property type="component" value="Unassembled WGS sequence"/>
</dbReference>